<evidence type="ECO:0000256" key="2">
    <source>
        <dbReference type="ARBA" id="ARBA00023125"/>
    </source>
</evidence>
<reference evidence="8" key="1">
    <citation type="submission" date="2015-09" db="EMBL/GenBank/DDBJ databases">
        <authorList>
            <person name="Fill T.P."/>
            <person name="Baretta J.F."/>
            <person name="de Almeida L.G."/>
            <person name="Rocha M."/>
            <person name="de Souza D.H."/>
            <person name="Malavazi I."/>
            <person name="Cerdeira L.T."/>
            <person name="Hong H."/>
            <person name="Samborskyy M."/>
            <person name="de Vasconcelos A.T."/>
            <person name="Leadlay P."/>
            <person name="Rodrigues-Filho E."/>
        </authorList>
    </citation>
    <scope>NUCLEOTIDE SEQUENCE [LARGE SCALE GENOMIC DNA]</scope>
    <source>
        <strain evidence="8">LaBioMMi 136</strain>
    </source>
</reference>
<keyword evidence="1" id="KW-0805">Transcription regulation</keyword>
<evidence type="ECO:0000256" key="4">
    <source>
        <dbReference type="ARBA" id="ARBA00023242"/>
    </source>
</evidence>
<evidence type="ECO:0000313" key="7">
    <source>
        <dbReference type="EMBL" id="OOQ87271.1"/>
    </source>
</evidence>
<dbReference type="SUPFAM" id="SSF57701">
    <property type="entry name" value="Zn2/Cys6 DNA-binding domain"/>
    <property type="match status" value="1"/>
</dbReference>
<dbReference type="GO" id="GO:0000981">
    <property type="term" value="F:DNA-binding transcription factor activity, RNA polymerase II-specific"/>
    <property type="evidence" value="ECO:0007669"/>
    <property type="project" value="InterPro"/>
</dbReference>
<evidence type="ECO:0000256" key="1">
    <source>
        <dbReference type="ARBA" id="ARBA00023015"/>
    </source>
</evidence>
<dbReference type="PANTHER" id="PTHR37534:SF2">
    <property type="entry name" value="N-ACETYLTRANSFERASE DOMAIN-CONTAINING PROTEIN"/>
    <property type="match status" value="1"/>
</dbReference>
<dbReference type="Pfam" id="PF00172">
    <property type="entry name" value="Zn_clus"/>
    <property type="match status" value="1"/>
</dbReference>
<keyword evidence="2" id="KW-0238">DNA-binding</keyword>
<evidence type="ECO:0000256" key="3">
    <source>
        <dbReference type="ARBA" id="ARBA00023163"/>
    </source>
</evidence>
<evidence type="ECO:0000259" key="6">
    <source>
        <dbReference type="PROSITE" id="PS50048"/>
    </source>
</evidence>
<dbReference type="GO" id="GO:0000976">
    <property type="term" value="F:transcription cis-regulatory region binding"/>
    <property type="evidence" value="ECO:0007669"/>
    <property type="project" value="TreeGrafter"/>
</dbReference>
<proteinExistence type="predicted"/>
<dbReference type="InterPro" id="IPR036864">
    <property type="entry name" value="Zn2-C6_fun-type_DNA-bd_sf"/>
</dbReference>
<dbReference type="AlphaFoldDB" id="A0A1S9RPK7"/>
<keyword evidence="3" id="KW-0804">Transcription</keyword>
<dbReference type="Gene3D" id="4.10.240.10">
    <property type="entry name" value="Zn(2)-C6 fungal-type DNA-binding domain"/>
    <property type="match status" value="1"/>
</dbReference>
<dbReference type="Proteomes" id="UP000190744">
    <property type="component" value="Unassembled WGS sequence"/>
</dbReference>
<dbReference type="PANTHER" id="PTHR37534">
    <property type="entry name" value="TRANSCRIPTIONAL ACTIVATOR PROTEIN UGA3"/>
    <property type="match status" value="1"/>
</dbReference>
<keyword evidence="4" id="KW-0539">Nucleus</keyword>
<sequence>MAPGFSFGKSPCINCRVSHQKCDKRRPLCKRCEKKGLDCQPVQRKAVFRHGSTANLDSSFSGGQTWVNSKPKIWRPAKKTSEACLYTQTAPHRLTGDSQRSLATPGAYTSENHAVIDSLSPLEPYVDGTHQKQSEENPQDNDQFHDSPHDHGNSPRTPRLNSTSSTTPLASVHDISFSSGCESAVRGTSTAATLDTSSPLSNDLATASGEAVQEACLVRYFIEELSPWFDHCDERRHFQLVVPRRAQRCATLRNAVFAVSARHLFRLPQYRTLHGIVYQGQLLPNLEKSSALEYMLKCIPDFVEFPNIHDPVHQENLMAATVILRQYEELEEDMEESEVQSAQRGAVNFLAITHTIIDSMSTSPLDSSLATATYWITVRQEVYFALTREAAPHLRFDADRWLNASIANTMIMFCGQVATWRWGNKSAEEWTQLKNQEHQLLRDFLSELKPTLDLKAERTKGQIFPTVWYNFDLQVTAVQHFLLAQMILTAENPNLE</sequence>
<accession>A0A1S9RPK7</accession>
<dbReference type="GO" id="GO:0045944">
    <property type="term" value="P:positive regulation of transcription by RNA polymerase II"/>
    <property type="evidence" value="ECO:0007669"/>
    <property type="project" value="TreeGrafter"/>
</dbReference>
<organism evidence="7 8">
    <name type="scientific">Penicillium brasilianum</name>
    <dbReference type="NCBI Taxonomy" id="104259"/>
    <lineage>
        <taxon>Eukaryota</taxon>
        <taxon>Fungi</taxon>
        <taxon>Dikarya</taxon>
        <taxon>Ascomycota</taxon>
        <taxon>Pezizomycotina</taxon>
        <taxon>Eurotiomycetes</taxon>
        <taxon>Eurotiomycetidae</taxon>
        <taxon>Eurotiales</taxon>
        <taxon>Aspergillaceae</taxon>
        <taxon>Penicillium</taxon>
    </lineage>
</organism>
<feature type="domain" description="Zn(2)-C6 fungal-type" evidence="6">
    <location>
        <begin position="11"/>
        <end position="39"/>
    </location>
</feature>
<dbReference type="CDD" id="cd00067">
    <property type="entry name" value="GAL4"/>
    <property type="match status" value="1"/>
</dbReference>
<name>A0A1S9RPK7_PENBI</name>
<dbReference type="EMBL" id="LJBN01000126">
    <property type="protein sequence ID" value="OOQ87271.1"/>
    <property type="molecule type" value="Genomic_DNA"/>
</dbReference>
<comment type="caution">
    <text evidence="7">The sequence shown here is derived from an EMBL/GenBank/DDBJ whole genome shotgun (WGS) entry which is preliminary data.</text>
</comment>
<evidence type="ECO:0000313" key="8">
    <source>
        <dbReference type="Proteomes" id="UP000190744"/>
    </source>
</evidence>
<gene>
    <name evidence="7" type="ORF">PEBR_17592</name>
</gene>
<dbReference type="GO" id="GO:0008270">
    <property type="term" value="F:zinc ion binding"/>
    <property type="evidence" value="ECO:0007669"/>
    <property type="project" value="InterPro"/>
</dbReference>
<dbReference type="PROSITE" id="PS00463">
    <property type="entry name" value="ZN2_CY6_FUNGAL_1"/>
    <property type="match status" value="1"/>
</dbReference>
<dbReference type="GO" id="GO:0005634">
    <property type="term" value="C:nucleus"/>
    <property type="evidence" value="ECO:0007669"/>
    <property type="project" value="TreeGrafter"/>
</dbReference>
<protein>
    <recommendedName>
        <fullName evidence="6">Zn(2)-C6 fungal-type domain-containing protein</fullName>
    </recommendedName>
</protein>
<dbReference type="InterPro" id="IPR001138">
    <property type="entry name" value="Zn2Cys6_DnaBD"/>
</dbReference>
<feature type="region of interest" description="Disordered" evidence="5">
    <location>
        <begin position="122"/>
        <end position="168"/>
    </location>
</feature>
<dbReference type="PROSITE" id="PS50048">
    <property type="entry name" value="ZN2_CY6_FUNGAL_2"/>
    <property type="match status" value="1"/>
</dbReference>
<evidence type="ECO:0000256" key="5">
    <source>
        <dbReference type="SAM" id="MobiDB-lite"/>
    </source>
</evidence>
<feature type="compositionally biased region" description="Basic and acidic residues" evidence="5">
    <location>
        <begin position="142"/>
        <end position="153"/>
    </location>
</feature>
<feature type="compositionally biased region" description="Polar residues" evidence="5">
    <location>
        <begin position="154"/>
        <end position="168"/>
    </location>
</feature>